<accession>K9DC14</accession>
<evidence type="ECO:0000313" key="8">
    <source>
        <dbReference type="Proteomes" id="UP000009874"/>
    </source>
</evidence>
<dbReference type="OrthoDB" id="9816479at2"/>
<dbReference type="SUPFAM" id="SSF52540">
    <property type="entry name" value="P-loop containing nucleoside triphosphate hydrolases"/>
    <property type="match status" value="1"/>
</dbReference>
<evidence type="ECO:0000313" key="7">
    <source>
        <dbReference type="EMBL" id="EKU81778.1"/>
    </source>
</evidence>
<dbReference type="GO" id="GO:0005525">
    <property type="term" value="F:GTP binding"/>
    <property type="evidence" value="ECO:0007669"/>
    <property type="project" value="UniProtKB-KW"/>
</dbReference>
<dbReference type="eggNOG" id="COG0699">
    <property type="taxonomic scope" value="Bacteria"/>
</dbReference>
<dbReference type="EMBL" id="AGZI01000037">
    <property type="protein sequence ID" value="EKU81778.1"/>
    <property type="molecule type" value="Genomic_DNA"/>
</dbReference>
<keyword evidence="4" id="KW-0342">GTP-binding</keyword>
<protein>
    <recommendedName>
        <fullName evidence="6">Dynamin N-terminal domain-containing protein</fullName>
    </recommendedName>
</protein>
<name>K9DC14_9BURK</name>
<dbReference type="GO" id="GO:0003924">
    <property type="term" value="F:GTPase activity"/>
    <property type="evidence" value="ECO:0007669"/>
    <property type="project" value="InterPro"/>
</dbReference>
<dbReference type="RefSeq" id="WP_005667627.1">
    <property type="nucleotide sequence ID" value="NZ_JH992923.1"/>
</dbReference>
<evidence type="ECO:0000256" key="3">
    <source>
        <dbReference type="ARBA" id="ARBA00022801"/>
    </source>
</evidence>
<dbReference type="PANTHER" id="PTHR10465">
    <property type="entry name" value="TRANSMEMBRANE GTPASE FZO1"/>
    <property type="match status" value="1"/>
</dbReference>
<comment type="subcellular location">
    <subcellularLocation>
        <location evidence="1">Membrane</location>
    </subcellularLocation>
</comment>
<gene>
    <name evidence="7" type="ORF">HMPREF9710_02970</name>
</gene>
<reference evidence="7 8" key="1">
    <citation type="submission" date="2012-09" db="EMBL/GenBank/DDBJ databases">
        <title>The Genome Sequence of Massilia timonae CCUG 45783.</title>
        <authorList>
            <consortium name="The Broad Institute Genome Sequencing Platform"/>
            <person name="Earl A."/>
            <person name="Ward D."/>
            <person name="Feldgarden M."/>
            <person name="Gevers D."/>
            <person name="Huys G."/>
            <person name="Walker B."/>
            <person name="Young S.K."/>
            <person name="Zeng Q."/>
            <person name="Gargeya S."/>
            <person name="Fitzgerald M."/>
            <person name="Haas B."/>
            <person name="Abouelleil A."/>
            <person name="Alvarado L."/>
            <person name="Arachchi H.M."/>
            <person name="Berlin A.M."/>
            <person name="Chapman S.B."/>
            <person name="Goldberg J."/>
            <person name="Griggs A."/>
            <person name="Gujja S."/>
            <person name="Hansen M."/>
            <person name="Howarth C."/>
            <person name="Imamovic A."/>
            <person name="Larimer J."/>
            <person name="McCowen C."/>
            <person name="Montmayeur A."/>
            <person name="Murphy C."/>
            <person name="Neiman D."/>
            <person name="Pearson M."/>
            <person name="Priest M."/>
            <person name="Roberts A."/>
            <person name="Saif S."/>
            <person name="Shea T."/>
            <person name="Sisk P."/>
            <person name="Sykes S."/>
            <person name="Wortman J."/>
            <person name="Nusbaum C."/>
            <person name="Birren B."/>
        </authorList>
    </citation>
    <scope>NUCLEOTIDE SEQUENCE [LARGE SCALE GENOMIC DNA]</scope>
    <source>
        <strain evidence="7 8">CCUG 45783</strain>
    </source>
</reference>
<evidence type="ECO:0000256" key="2">
    <source>
        <dbReference type="ARBA" id="ARBA00022741"/>
    </source>
</evidence>
<proteinExistence type="predicted"/>
<keyword evidence="5" id="KW-0472">Membrane</keyword>
<keyword evidence="3" id="KW-0378">Hydrolase</keyword>
<dbReference type="HOGENOM" id="CLU_020256_0_0_4"/>
<sequence length="739" mass="82517">MKELQQILKLLDPHVHALEAEPLAQLQGMEEKFGKDLASVRDEGRNLRIAVIGQMKSGKSSFLNAALFNQVVLPKAETPMTAALTSIVYGSQSRAEVRFYSREDWAGIQARADEYAARYVQEEERLLSAQGPFAAPVAPTPAEIESHIDPALSACAELVRKAREKGLDPGAYFDQTRIIDSMQDVGELAHALQDYVGAGGRYTPITKMTTLHLNDERLRGLEVIDTPGFNDPVVSRGAITRSHLARCDVIFLLSPLGQFLGASDMQVFREQLPEAGLGEKAVFLVGTQRDLTLRQDGKLPGQAARVAERYPPNERENVTLQAMLQLLDRKMSGLAKEAFARQVQGLRGEPRSLRLLEELKSRSPRFVSSWAWLVAQDPNKLSPDDCNHYADLCRSTGISFDVERLKALSNIPLLAHEIVAQGERKRELLAAKERQLADSLRTTVKRCLEDARRALAEQRRQIQGGTMAELERLEQQAVSRLEKGRLKLEDVFDEQAAAAEEKFAMLKNELAGLSRDYARIESVKGTKRESYKVDVSIFGGFFGHTWETRYRDVDTVYASVQDAIEKIDHYAHECMARFQERIRGSFDLDQLRRNLSAAAMALFDTGSPDFDGELMLSGINKSLRRITIPLVDFGKTDFTADIVKQFGTGQVSDDAIEGLRQAHRAAIMSVAKEIGRQVDDKIKQIETSLQRSAERFVTDMSRDIQVGLQNLREQRADREAALKRIDAAAQAVERALVLA</sequence>
<dbReference type="GO" id="GO:0016020">
    <property type="term" value="C:membrane"/>
    <property type="evidence" value="ECO:0007669"/>
    <property type="project" value="UniProtKB-SubCell"/>
</dbReference>
<evidence type="ECO:0000256" key="4">
    <source>
        <dbReference type="ARBA" id="ARBA00023134"/>
    </source>
</evidence>
<dbReference type="InterPro" id="IPR027417">
    <property type="entry name" value="P-loop_NTPase"/>
</dbReference>
<evidence type="ECO:0000259" key="6">
    <source>
        <dbReference type="Pfam" id="PF00350"/>
    </source>
</evidence>
<keyword evidence="8" id="KW-1185">Reference proteome</keyword>
<dbReference type="Proteomes" id="UP000009874">
    <property type="component" value="Unassembled WGS sequence"/>
</dbReference>
<organism evidence="7 8">
    <name type="scientific">Massilia timonae CCUG 45783</name>
    <dbReference type="NCBI Taxonomy" id="883126"/>
    <lineage>
        <taxon>Bacteria</taxon>
        <taxon>Pseudomonadati</taxon>
        <taxon>Pseudomonadota</taxon>
        <taxon>Betaproteobacteria</taxon>
        <taxon>Burkholderiales</taxon>
        <taxon>Oxalobacteraceae</taxon>
        <taxon>Telluria group</taxon>
        <taxon>Massilia</taxon>
    </lineage>
</organism>
<dbReference type="InterPro" id="IPR045063">
    <property type="entry name" value="Dynamin_N"/>
</dbReference>
<dbReference type="Pfam" id="PF00350">
    <property type="entry name" value="Dynamin_N"/>
    <property type="match status" value="1"/>
</dbReference>
<evidence type="ECO:0000256" key="5">
    <source>
        <dbReference type="ARBA" id="ARBA00023136"/>
    </source>
</evidence>
<dbReference type="Gene3D" id="3.40.50.300">
    <property type="entry name" value="P-loop containing nucleotide triphosphate hydrolases"/>
    <property type="match status" value="1"/>
</dbReference>
<comment type="caution">
    <text evidence="7">The sequence shown here is derived from an EMBL/GenBank/DDBJ whole genome shotgun (WGS) entry which is preliminary data.</text>
</comment>
<dbReference type="InterPro" id="IPR027094">
    <property type="entry name" value="Mitofusin_fam"/>
</dbReference>
<feature type="domain" description="Dynamin N-terminal" evidence="6">
    <location>
        <begin position="49"/>
        <end position="270"/>
    </location>
</feature>
<evidence type="ECO:0000256" key="1">
    <source>
        <dbReference type="ARBA" id="ARBA00004370"/>
    </source>
</evidence>
<dbReference type="PANTHER" id="PTHR10465:SF0">
    <property type="entry name" value="SARCALUMENIN"/>
    <property type="match status" value="1"/>
</dbReference>
<dbReference type="PATRIC" id="fig|883126.3.peg.2998"/>
<dbReference type="AlphaFoldDB" id="K9DC14"/>
<keyword evidence="2" id="KW-0547">Nucleotide-binding</keyword>